<accession>A0A6I3M8J5</accession>
<evidence type="ECO:0000313" key="7">
    <source>
        <dbReference type="EMBL" id="MTH66903.1"/>
    </source>
</evidence>
<dbReference type="RefSeq" id="WP_155050037.1">
    <property type="nucleotide sequence ID" value="NZ_BAAAIB010000001.1"/>
</dbReference>
<evidence type="ECO:0000256" key="4">
    <source>
        <dbReference type="ARBA" id="ARBA00023136"/>
    </source>
</evidence>
<evidence type="ECO:0000259" key="6">
    <source>
        <dbReference type="Pfam" id="PF07291"/>
    </source>
</evidence>
<dbReference type="Pfam" id="PF07291">
    <property type="entry name" value="MauE"/>
    <property type="match status" value="1"/>
</dbReference>
<feature type="transmembrane region" description="Helical" evidence="5">
    <location>
        <begin position="124"/>
        <end position="147"/>
    </location>
</feature>
<protein>
    <recommendedName>
        <fullName evidence="6">Methylamine utilisation protein MauE domain-containing protein</fullName>
    </recommendedName>
</protein>
<name>A0A6I3M8J5_9MICO</name>
<comment type="caution">
    <text evidence="7">The sequence shown here is derived from an EMBL/GenBank/DDBJ whole genome shotgun (WGS) entry which is preliminary data.</text>
</comment>
<dbReference type="GO" id="GO:0030416">
    <property type="term" value="P:methylamine metabolic process"/>
    <property type="evidence" value="ECO:0007669"/>
    <property type="project" value="InterPro"/>
</dbReference>
<dbReference type="OrthoDB" id="5006039at2"/>
<dbReference type="Proteomes" id="UP000433071">
    <property type="component" value="Unassembled WGS sequence"/>
</dbReference>
<evidence type="ECO:0000256" key="2">
    <source>
        <dbReference type="ARBA" id="ARBA00022692"/>
    </source>
</evidence>
<comment type="subcellular location">
    <subcellularLocation>
        <location evidence="1">Membrane</location>
        <topology evidence="1">Multi-pass membrane protein</topology>
    </subcellularLocation>
</comment>
<dbReference type="AlphaFoldDB" id="A0A6I3M8J5"/>
<evidence type="ECO:0000313" key="8">
    <source>
        <dbReference type="Proteomes" id="UP000433071"/>
    </source>
</evidence>
<keyword evidence="2 5" id="KW-0812">Transmembrane</keyword>
<feature type="domain" description="Methylamine utilisation protein MauE" evidence="6">
    <location>
        <begin position="4"/>
        <end position="133"/>
    </location>
</feature>
<evidence type="ECO:0000256" key="1">
    <source>
        <dbReference type="ARBA" id="ARBA00004141"/>
    </source>
</evidence>
<sequence>MPTALIAAPALILAAVMIASAVGKLRRPDDLAGWAELGVPAAFRRGWLLRLHPWGELLLGLALALLGGLLGALAALVCAVLMAAYTWLVGKAWSKARQTGEDATCACFGESAPVTGVTLLRNAWLLLLALVAAATLWAAPLVGGALVALGADWVWLVALAAAAFTSALIVWRTPEREITDPSPTVDASTTVIGTHETADEPLDYIRTRTPAIPVILGDGTPSNLRKLSRTRPMLLLALSETCAPCLAVVERVPEFRALLPELDVRLLLAPGPEESKLTEVTHPQSLHDWDSNVRASIADWGTPAAVLLGVDGMLAGGPAQGEQAVVSFVGDIYESLHGERPPGEASPG</sequence>
<evidence type="ECO:0000256" key="3">
    <source>
        <dbReference type="ARBA" id="ARBA00022989"/>
    </source>
</evidence>
<feature type="transmembrane region" description="Helical" evidence="5">
    <location>
        <begin position="153"/>
        <end position="171"/>
    </location>
</feature>
<dbReference type="GO" id="GO:0016020">
    <property type="term" value="C:membrane"/>
    <property type="evidence" value="ECO:0007669"/>
    <property type="project" value="UniProtKB-SubCell"/>
</dbReference>
<reference evidence="7 8" key="1">
    <citation type="submission" date="2019-11" db="EMBL/GenBank/DDBJ databases">
        <title>Agromyces kandeliae sp. nov., isolated from mangrove soil.</title>
        <authorList>
            <person name="Wang R."/>
        </authorList>
    </citation>
    <scope>NUCLEOTIDE SEQUENCE [LARGE SCALE GENOMIC DNA]</scope>
    <source>
        <strain evidence="7 8">JCM 11433</strain>
    </source>
</reference>
<organism evidence="7 8">
    <name type="scientific">Agromyces bracchium</name>
    <dbReference type="NCBI Taxonomy" id="88376"/>
    <lineage>
        <taxon>Bacteria</taxon>
        <taxon>Bacillati</taxon>
        <taxon>Actinomycetota</taxon>
        <taxon>Actinomycetes</taxon>
        <taxon>Micrococcales</taxon>
        <taxon>Microbacteriaceae</taxon>
        <taxon>Agromyces</taxon>
    </lineage>
</organism>
<evidence type="ECO:0000256" key="5">
    <source>
        <dbReference type="SAM" id="Phobius"/>
    </source>
</evidence>
<proteinExistence type="predicted"/>
<dbReference type="InterPro" id="IPR009908">
    <property type="entry name" value="Methylamine_util_MauE"/>
</dbReference>
<keyword evidence="4 5" id="KW-0472">Membrane</keyword>
<gene>
    <name evidence="7" type="ORF">GJ743_00785</name>
</gene>
<feature type="transmembrane region" description="Helical" evidence="5">
    <location>
        <begin position="57"/>
        <end position="88"/>
    </location>
</feature>
<keyword evidence="8" id="KW-1185">Reference proteome</keyword>
<keyword evidence="3 5" id="KW-1133">Transmembrane helix</keyword>
<dbReference type="EMBL" id="WMLB01000003">
    <property type="protein sequence ID" value="MTH66903.1"/>
    <property type="molecule type" value="Genomic_DNA"/>
</dbReference>